<dbReference type="InterPro" id="IPR001789">
    <property type="entry name" value="Sig_transdc_resp-reg_receiver"/>
</dbReference>
<reference evidence="7 8" key="1">
    <citation type="submission" date="2015-05" db="EMBL/GenBank/DDBJ databases">
        <title>Draft Genome assembly of Streptomyces showdoensis.</title>
        <authorList>
            <person name="Thapa K.K."/>
            <person name="Metsa-Ketela M."/>
        </authorList>
    </citation>
    <scope>NUCLEOTIDE SEQUENCE [LARGE SCALE GENOMIC DNA]</scope>
    <source>
        <strain evidence="7 8">ATCC 15227</strain>
    </source>
</reference>
<dbReference type="PANTHER" id="PTHR44688:SF16">
    <property type="entry name" value="DNA-BINDING TRANSCRIPTIONAL ACTIVATOR DEVR_DOSR"/>
    <property type="match status" value="1"/>
</dbReference>
<dbReference type="InterPro" id="IPR011006">
    <property type="entry name" value="CheY-like_superfamily"/>
</dbReference>
<sequence length="197" mass="20727">MRAAMRVLVASANPVVRAGLTALLGGRADVRVVAETSAPDETLARARRTAPDLILLDASTPLPPPSSVAPVLLLVHPGQEAPEGVSCLVHGAFVLDDLLRAMRATAHTGAGSTVSNILRFRNPASQVQPDVGRFGLSAREAEVMDLIASGMTNQQIAATCFITEKTVKNHINRIFAKLDSTTRGEAIASWLGTRTAS</sequence>
<dbReference type="PROSITE" id="PS50043">
    <property type="entry name" value="HTH_LUXR_2"/>
    <property type="match status" value="1"/>
</dbReference>
<dbReference type="CDD" id="cd06170">
    <property type="entry name" value="LuxR_C_like"/>
    <property type="match status" value="1"/>
</dbReference>
<dbReference type="AlphaFoldDB" id="A0A2P2GJ81"/>
<dbReference type="EMBL" id="LAQS01000037">
    <property type="protein sequence ID" value="KKZ71558.1"/>
    <property type="molecule type" value="Genomic_DNA"/>
</dbReference>
<dbReference type="InterPro" id="IPR016032">
    <property type="entry name" value="Sig_transdc_resp-reg_C-effctor"/>
</dbReference>
<evidence type="ECO:0000313" key="8">
    <source>
        <dbReference type="Proteomes" id="UP000265325"/>
    </source>
</evidence>
<evidence type="ECO:0000256" key="3">
    <source>
        <dbReference type="ARBA" id="ARBA00023163"/>
    </source>
</evidence>
<evidence type="ECO:0000256" key="4">
    <source>
        <dbReference type="PROSITE-ProRule" id="PRU00169"/>
    </source>
</evidence>
<evidence type="ECO:0000313" key="7">
    <source>
        <dbReference type="EMBL" id="KKZ71558.1"/>
    </source>
</evidence>
<dbReference type="GO" id="GO:0003677">
    <property type="term" value="F:DNA binding"/>
    <property type="evidence" value="ECO:0007669"/>
    <property type="project" value="UniProtKB-KW"/>
</dbReference>
<dbReference type="Proteomes" id="UP000265325">
    <property type="component" value="Unassembled WGS sequence"/>
</dbReference>
<dbReference type="GO" id="GO:0006355">
    <property type="term" value="P:regulation of DNA-templated transcription"/>
    <property type="evidence" value="ECO:0007669"/>
    <property type="project" value="InterPro"/>
</dbReference>
<evidence type="ECO:0000256" key="2">
    <source>
        <dbReference type="ARBA" id="ARBA00023125"/>
    </source>
</evidence>
<comment type="caution">
    <text evidence="7">The sequence shown here is derived from an EMBL/GenBank/DDBJ whole genome shotgun (WGS) entry which is preliminary data.</text>
</comment>
<keyword evidence="8" id="KW-1185">Reference proteome</keyword>
<organism evidence="7 8">
    <name type="scientific">Streptomyces showdoensis</name>
    <dbReference type="NCBI Taxonomy" id="68268"/>
    <lineage>
        <taxon>Bacteria</taxon>
        <taxon>Bacillati</taxon>
        <taxon>Actinomycetota</taxon>
        <taxon>Actinomycetes</taxon>
        <taxon>Kitasatosporales</taxon>
        <taxon>Streptomycetaceae</taxon>
        <taxon>Streptomyces</taxon>
    </lineage>
</organism>
<dbReference type="Gene3D" id="1.10.10.10">
    <property type="entry name" value="Winged helix-like DNA-binding domain superfamily/Winged helix DNA-binding domain"/>
    <property type="match status" value="1"/>
</dbReference>
<keyword evidence="2" id="KW-0238">DNA-binding</keyword>
<dbReference type="OrthoDB" id="4172435at2"/>
<dbReference type="Gene3D" id="3.40.50.2300">
    <property type="match status" value="1"/>
</dbReference>
<feature type="modified residue" description="4-aspartylphosphate" evidence="4">
    <location>
        <position position="57"/>
    </location>
</feature>
<dbReference type="SUPFAM" id="SSF52172">
    <property type="entry name" value="CheY-like"/>
    <property type="match status" value="1"/>
</dbReference>
<keyword evidence="4" id="KW-0597">Phosphoprotein</keyword>
<evidence type="ECO:0008006" key="9">
    <source>
        <dbReference type="Google" id="ProtNLM"/>
    </source>
</evidence>
<dbReference type="InterPro" id="IPR000792">
    <property type="entry name" value="Tscrpt_reg_LuxR_C"/>
</dbReference>
<dbReference type="PANTHER" id="PTHR44688">
    <property type="entry name" value="DNA-BINDING TRANSCRIPTIONAL ACTIVATOR DEVR_DOSR"/>
    <property type="match status" value="1"/>
</dbReference>
<evidence type="ECO:0000259" key="5">
    <source>
        <dbReference type="PROSITE" id="PS50043"/>
    </source>
</evidence>
<dbReference type="SMART" id="SM00421">
    <property type="entry name" value="HTH_LUXR"/>
    <property type="match status" value="1"/>
</dbReference>
<keyword evidence="3" id="KW-0804">Transcription</keyword>
<keyword evidence="1" id="KW-0805">Transcription regulation</keyword>
<feature type="domain" description="HTH luxR-type" evidence="5">
    <location>
        <begin position="129"/>
        <end position="194"/>
    </location>
</feature>
<evidence type="ECO:0000259" key="6">
    <source>
        <dbReference type="PROSITE" id="PS50110"/>
    </source>
</evidence>
<dbReference type="Pfam" id="PF00196">
    <property type="entry name" value="GerE"/>
    <property type="match status" value="1"/>
</dbReference>
<protein>
    <recommendedName>
        <fullName evidence="9">LuxR family transcriptional regulator</fullName>
    </recommendedName>
</protein>
<dbReference type="GO" id="GO:0000160">
    <property type="term" value="P:phosphorelay signal transduction system"/>
    <property type="evidence" value="ECO:0007669"/>
    <property type="project" value="InterPro"/>
</dbReference>
<dbReference type="PRINTS" id="PR00038">
    <property type="entry name" value="HTHLUXR"/>
</dbReference>
<dbReference type="SUPFAM" id="SSF46894">
    <property type="entry name" value="C-terminal effector domain of the bipartite response regulators"/>
    <property type="match status" value="1"/>
</dbReference>
<gene>
    <name evidence="7" type="ORF">VO63_22970</name>
</gene>
<proteinExistence type="predicted"/>
<feature type="domain" description="Response regulatory" evidence="6">
    <location>
        <begin position="6"/>
        <end position="131"/>
    </location>
</feature>
<dbReference type="InterPro" id="IPR036388">
    <property type="entry name" value="WH-like_DNA-bd_sf"/>
</dbReference>
<evidence type="ECO:0000256" key="1">
    <source>
        <dbReference type="ARBA" id="ARBA00023015"/>
    </source>
</evidence>
<dbReference type="PROSITE" id="PS00622">
    <property type="entry name" value="HTH_LUXR_1"/>
    <property type="match status" value="1"/>
</dbReference>
<name>A0A2P2GJ81_STREW</name>
<accession>A0A2P2GJ81</accession>
<dbReference type="PROSITE" id="PS50110">
    <property type="entry name" value="RESPONSE_REGULATORY"/>
    <property type="match status" value="1"/>
</dbReference>